<dbReference type="GO" id="GO:0005886">
    <property type="term" value="C:plasma membrane"/>
    <property type="evidence" value="ECO:0007669"/>
    <property type="project" value="UniProtKB-SubCell"/>
</dbReference>
<dbReference type="PANTHER" id="PTHR47966:SF75">
    <property type="entry name" value="ENDOPEPTIDASE (CTSD), PUTATIVE (AFU_ORTHOLOGUE AFUA_4G07040)-RELATED"/>
    <property type="match status" value="1"/>
</dbReference>
<evidence type="ECO:0000313" key="17">
    <source>
        <dbReference type="EMBL" id="KAF9887876.1"/>
    </source>
</evidence>
<name>A0AAD4GSS4_ASPNN</name>
<keyword evidence="18" id="KW-1185">Reference proteome</keyword>
<dbReference type="InterPro" id="IPR034164">
    <property type="entry name" value="Pepsin-like_dom"/>
</dbReference>
<organism evidence="17 18">
    <name type="scientific">Aspergillus nanangensis</name>
    <dbReference type="NCBI Taxonomy" id="2582783"/>
    <lineage>
        <taxon>Eukaryota</taxon>
        <taxon>Fungi</taxon>
        <taxon>Dikarya</taxon>
        <taxon>Ascomycota</taxon>
        <taxon>Pezizomycotina</taxon>
        <taxon>Eurotiomycetes</taxon>
        <taxon>Eurotiomycetidae</taxon>
        <taxon>Eurotiales</taxon>
        <taxon>Aspergillaceae</taxon>
        <taxon>Aspergillus</taxon>
        <taxon>Aspergillus subgen. Circumdati</taxon>
    </lineage>
</organism>
<keyword evidence="9" id="KW-0843">Virulence</keyword>
<comment type="similarity">
    <text evidence="2">Belongs to the peptidase A1 family.</text>
</comment>
<feature type="compositionally biased region" description="Low complexity" evidence="15">
    <location>
        <begin position="416"/>
        <end position="439"/>
    </location>
</feature>
<evidence type="ECO:0000256" key="10">
    <source>
        <dbReference type="ARBA" id="ARBA00023136"/>
    </source>
</evidence>
<evidence type="ECO:0000256" key="8">
    <source>
        <dbReference type="ARBA" id="ARBA00022801"/>
    </source>
</evidence>
<comment type="caution">
    <text evidence="17">The sequence shown here is derived from an EMBL/GenBank/DDBJ whole genome shotgun (WGS) entry which is preliminary data.</text>
</comment>
<dbReference type="Pfam" id="PF00026">
    <property type="entry name" value="Asp"/>
    <property type="match status" value="1"/>
</dbReference>
<feature type="active site" evidence="13">
    <location>
        <position position="123"/>
    </location>
</feature>
<gene>
    <name evidence="17" type="ORF">FE257_009536</name>
</gene>
<dbReference type="PROSITE" id="PS51767">
    <property type="entry name" value="PEPTIDASE_A1"/>
    <property type="match status" value="1"/>
</dbReference>
<dbReference type="InterPro" id="IPR001461">
    <property type="entry name" value="Aspartic_peptidase_A1"/>
</dbReference>
<dbReference type="GO" id="GO:0006508">
    <property type="term" value="P:proteolysis"/>
    <property type="evidence" value="ECO:0007669"/>
    <property type="project" value="UniProtKB-KW"/>
</dbReference>
<feature type="domain" description="Peptidase A1" evidence="16">
    <location>
        <begin position="105"/>
        <end position="410"/>
    </location>
</feature>
<dbReference type="FunFam" id="2.40.70.10:FF:000085">
    <property type="entry name" value="Aspartic-type endopeptidase (CtsD), putative"/>
    <property type="match status" value="1"/>
</dbReference>
<evidence type="ECO:0000256" key="14">
    <source>
        <dbReference type="PIRSR" id="PIRSR601461-2"/>
    </source>
</evidence>
<evidence type="ECO:0000256" key="3">
    <source>
        <dbReference type="ARBA" id="ARBA00022475"/>
    </source>
</evidence>
<feature type="active site" evidence="13">
    <location>
        <position position="306"/>
    </location>
</feature>
<dbReference type="SUPFAM" id="SSF50630">
    <property type="entry name" value="Acid proteases"/>
    <property type="match status" value="1"/>
</dbReference>
<feature type="disulfide bond" evidence="14">
    <location>
        <begin position="136"/>
        <end position="141"/>
    </location>
</feature>
<sequence>MRLSQCLTAAYLCASASAFIPYSFHLKASPLHTIRDTLERRFLPWKLLTGGLNDDLAPTSSVHSRTLDLRKVRVRRDNQYKVVMSDTPSGSNTAALNQEGNDYSYFSVVNVGSQDQEMWMMLDTGGTNTWLFASECTSKACQLHNTFGEKESSSLETTGNTWSVGYGTGTVSGFFGKDNITIAGLEVHMTMGLATKASDDFLSYPMDGILGLCRSNTSSSGNPTFMDLVESENLLESNIVGFSLTRSSDDQKDGTVTFGDVDTSKFTGDISYTYASNDTTHWSIPIDDASVDGNACQFSGKSAIIDTGTSYALVPPEDAATLHNLIPGSQPSGENFLVPCNSTADVQVTFSGVSYSISPKDYVGTSFESMCISTIIGKQMFSENDWLLGAVFLKNVYSVFDFDNGRVGFAPRNESSESSTTTTTATAAGETDGTDLTATSSTTASLVTSTSPSDPVAEGVGAVTRAASKYWAALTIVLCTVWLPI</sequence>
<keyword evidence="4" id="KW-0336">GPI-anchor</keyword>
<keyword evidence="14" id="KW-1015">Disulfide bond</keyword>
<evidence type="ECO:0000256" key="13">
    <source>
        <dbReference type="PIRSR" id="PIRSR601461-1"/>
    </source>
</evidence>
<dbReference type="AlphaFoldDB" id="A0AAD4GSS4"/>
<keyword evidence="11" id="KW-0325">Glycoprotein</keyword>
<protein>
    <recommendedName>
        <fullName evidence="16">Peptidase A1 domain-containing protein</fullName>
    </recommendedName>
</protein>
<dbReference type="Gene3D" id="2.40.70.10">
    <property type="entry name" value="Acid Proteases"/>
    <property type="match status" value="2"/>
</dbReference>
<keyword evidence="5" id="KW-0645">Protease</keyword>
<keyword evidence="12" id="KW-0449">Lipoprotein</keyword>
<feature type="region of interest" description="Disordered" evidence="15">
    <location>
        <begin position="411"/>
        <end position="439"/>
    </location>
</feature>
<dbReference type="GO" id="GO:0098552">
    <property type="term" value="C:side of membrane"/>
    <property type="evidence" value="ECO:0007669"/>
    <property type="project" value="UniProtKB-KW"/>
</dbReference>
<dbReference type="CDD" id="cd05471">
    <property type="entry name" value="pepsin_like"/>
    <property type="match status" value="1"/>
</dbReference>
<accession>A0AAD4GSS4</accession>
<evidence type="ECO:0000256" key="5">
    <source>
        <dbReference type="ARBA" id="ARBA00022670"/>
    </source>
</evidence>
<dbReference type="GO" id="GO:0004190">
    <property type="term" value="F:aspartic-type endopeptidase activity"/>
    <property type="evidence" value="ECO:0007669"/>
    <property type="project" value="UniProtKB-KW"/>
</dbReference>
<dbReference type="EMBL" id="VCAU01000055">
    <property type="protein sequence ID" value="KAF9887876.1"/>
    <property type="molecule type" value="Genomic_DNA"/>
</dbReference>
<dbReference type="FunFam" id="2.40.70.10:FF:000060">
    <property type="entry name" value="Aspartic-type endopeptidase ctsD"/>
    <property type="match status" value="1"/>
</dbReference>
<dbReference type="PRINTS" id="PR00792">
    <property type="entry name" value="PEPSIN"/>
</dbReference>
<dbReference type="InterPro" id="IPR021109">
    <property type="entry name" value="Peptidase_aspartic_dom_sf"/>
</dbReference>
<keyword evidence="7" id="KW-0064">Aspartyl protease</keyword>
<evidence type="ECO:0000313" key="18">
    <source>
        <dbReference type="Proteomes" id="UP001194746"/>
    </source>
</evidence>
<keyword evidence="10" id="KW-0472">Membrane</keyword>
<keyword evidence="8" id="KW-0378">Hydrolase</keyword>
<evidence type="ECO:0000259" key="16">
    <source>
        <dbReference type="PROSITE" id="PS51767"/>
    </source>
</evidence>
<keyword evidence="6" id="KW-0732">Signal</keyword>
<dbReference type="PANTHER" id="PTHR47966">
    <property type="entry name" value="BETA-SITE APP-CLEAVING ENZYME, ISOFORM A-RELATED"/>
    <property type="match status" value="1"/>
</dbReference>
<evidence type="ECO:0000256" key="1">
    <source>
        <dbReference type="ARBA" id="ARBA00004609"/>
    </source>
</evidence>
<evidence type="ECO:0000256" key="7">
    <source>
        <dbReference type="ARBA" id="ARBA00022750"/>
    </source>
</evidence>
<evidence type="ECO:0000256" key="11">
    <source>
        <dbReference type="ARBA" id="ARBA00023180"/>
    </source>
</evidence>
<evidence type="ECO:0000256" key="4">
    <source>
        <dbReference type="ARBA" id="ARBA00022622"/>
    </source>
</evidence>
<evidence type="ECO:0000256" key="2">
    <source>
        <dbReference type="ARBA" id="ARBA00007447"/>
    </source>
</evidence>
<dbReference type="Proteomes" id="UP001194746">
    <property type="component" value="Unassembled WGS sequence"/>
</dbReference>
<evidence type="ECO:0000256" key="6">
    <source>
        <dbReference type="ARBA" id="ARBA00022729"/>
    </source>
</evidence>
<evidence type="ECO:0000256" key="9">
    <source>
        <dbReference type="ARBA" id="ARBA00023026"/>
    </source>
</evidence>
<reference evidence="17" key="1">
    <citation type="journal article" date="2019" name="Beilstein J. Org. Chem.">
        <title>Nanangenines: drimane sesquiterpenoids as the dominant metabolite cohort of a novel Australian fungus, Aspergillus nanangensis.</title>
        <authorList>
            <person name="Lacey H.J."/>
            <person name="Gilchrist C.L.M."/>
            <person name="Crombie A."/>
            <person name="Kalaitzis J.A."/>
            <person name="Vuong D."/>
            <person name="Rutledge P.J."/>
            <person name="Turner P."/>
            <person name="Pitt J.I."/>
            <person name="Lacey E."/>
            <person name="Chooi Y.H."/>
            <person name="Piggott A.M."/>
        </authorList>
    </citation>
    <scope>NUCLEOTIDE SEQUENCE</scope>
    <source>
        <strain evidence="17">MST-FP2251</strain>
    </source>
</reference>
<dbReference type="InterPro" id="IPR033121">
    <property type="entry name" value="PEPTIDASE_A1"/>
</dbReference>
<comment type="subcellular location">
    <subcellularLocation>
        <location evidence="1">Cell membrane</location>
        <topology evidence="1">Lipid-anchor</topology>
        <topology evidence="1">GPI-anchor</topology>
    </subcellularLocation>
</comment>
<evidence type="ECO:0000256" key="12">
    <source>
        <dbReference type="ARBA" id="ARBA00023288"/>
    </source>
</evidence>
<keyword evidence="3" id="KW-1003">Cell membrane</keyword>
<evidence type="ECO:0000256" key="15">
    <source>
        <dbReference type="SAM" id="MobiDB-lite"/>
    </source>
</evidence>
<proteinExistence type="inferred from homology"/>
<reference evidence="17" key="2">
    <citation type="submission" date="2020-02" db="EMBL/GenBank/DDBJ databases">
        <authorList>
            <person name="Gilchrist C.L.M."/>
            <person name="Chooi Y.-H."/>
        </authorList>
    </citation>
    <scope>NUCLEOTIDE SEQUENCE</scope>
    <source>
        <strain evidence="17">MST-FP2251</strain>
    </source>
</reference>